<dbReference type="Pfam" id="PF13855">
    <property type="entry name" value="LRR_8"/>
    <property type="match status" value="1"/>
</dbReference>
<evidence type="ECO:0000256" key="7">
    <source>
        <dbReference type="ARBA" id="ARBA00023136"/>
    </source>
</evidence>
<comment type="subcellular location">
    <subcellularLocation>
        <location evidence="1">Membrane</location>
        <topology evidence="1">Single-pass membrane protein</topology>
    </subcellularLocation>
</comment>
<keyword evidence="2" id="KW-0433">Leucine-rich repeat</keyword>
<keyword evidence="4" id="KW-0732">Signal</keyword>
<keyword evidence="6" id="KW-1133">Transmembrane helix</keyword>
<gene>
    <name evidence="9" type="ORF">KI387_037875</name>
</gene>
<evidence type="ECO:0000256" key="1">
    <source>
        <dbReference type="ARBA" id="ARBA00004167"/>
    </source>
</evidence>
<dbReference type="Gene3D" id="3.80.10.10">
    <property type="entry name" value="Ribonuclease Inhibitor"/>
    <property type="match status" value="5"/>
</dbReference>
<dbReference type="InterPro" id="IPR055414">
    <property type="entry name" value="LRR_R13L4/SHOC2-like"/>
</dbReference>
<accession>A0AA38KWK3</accession>
<dbReference type="EMBL" id="JAHRHJ020000007">
    <property type="protein sequence ID" value="KAH9309964.1"/>
    <property type="molecule type" value="Genomic_DNA"/>
</dbReference>
<sequence length="579" mass="64319">MMIMNKYSAVICLFIVTTWCCIPISYGCLHDEREALLGFKDEVYQVYQSFSAVGLHSWNTLAFLNSWSGFNCCQWGGVQCSNLTSHVTHLHLSDLFYEDYGFTPFDYSIPPVLFQLKHVEYLDLSHNSYGGSLPRELFGLRKLRHLDLSFNFFDSEIPKEVASLHSLTYLNLCLAGLGGTIPWQIGNLSHLQFLDLSVERVTSSGSRSQGDGRDTSSLVWTQGLRELEYLSLRGVVLKLTSDQLEEPLSHLHNLHHLDLTECMLSLGHIPNAIQNLTFLSHLLLSRNSLGSTMPSWLGNMTSLVSLGLDASGSFLPSLSGLPLLKELWVDFSRGLRGNINEILCGEWPQLTVFSVSFSNLTGSIPPCIGNISSLVHLDFKSIQNIEGQIPESLGQLQSLTFLDLSENQLSGNIPSQLGGLSPLEYLDLSDNKLRGNIPSQIGELSHLETLYLDDNQLNGSIPTSVGLLPRLKQMDLSSNNLEGNFSFHNFRNNKELSVLSLSNNQLTVQIPPEWIPPFNLAGLSLSSCNIEGIFPPFISTQYNLAQLDLSSNTLFGNIPMWLGDLPTLMVVNLSYNSLQ</sequence>
<dbReference type="FunFam" id="3.80.10.10:FF:000095">
    <property type="entry name" value="LRR receptor-like serine/threonine-protein kinase GSO1"/>
    <property type="match status" value="1"/>
</dbReference>
<evidence type="ECO:0000256" key="4">
    <source>
        <dbReference type="ARBA" id="ARBA00022729"/>
    </source>
</evidence>
<evidence type="ECO:0000256" key="5">
    <source>
        <dbReference type="ARBA" id="ARBA00022737"/>
    </source>
</evidence>
<evidence type="ECO:0000256" key="2">
    <source>
        <dbReference type="ARBA" id="ARBA00022614"/>
    </source>
</evidence>
<comment type="caution">
    <text evidence="9">The sequence shown here is derived from an EMBL/GenBank/DDBJ whole genome shotgun (WGS) entry which is preliminary data.</text>
</comment>
<evidence type="ECO:0000313" key="10">
    <source>
        <dbReference type="Proteomes" id="UP000824469"/>
    </source>
</evidence>
<dbReference type="PROSITE" id="PS51257">
    <property type="entry name" value="PROKAR_LIPOPROTEIN"/>
    <property type="match status" value="1"/>
</dbReference>
<dbReference type="InterPro" id="IPR003591">
    <property type="entry name" value="Leu-rich_rpt_typical-subtyp"/>
</dbReference>
<dbReference type="PANTHER" id="PTHR48060">
    <property type="entry name" value="DNA DAMAGE-REPAIR/TOLERATION PROTEIN DRT100"/>
    <property type="match status" value="1"/>
</dbReference>
<dbReference type="InterPro" id="IPR032675">
    <property type="entry name" value="LRR_dom_sf"/>
</dbReference>
<evidence type="ECO:0000259" key="8">
    <source>
        <dbReference type="Pfam" id="PF23598"/>
    </source>
</evidence>
<evidence type="ECO:0000313" key="9">
    <source>
        <dbReference type="EMBL" id="KAH9309964.1"/>
    </source>
</evidence>
<dbReference type="SMART" id="SM00369">
    <property type="entry name" value="LRR_TYP"/>
    <property type="match status" value="4"/>
</dbReference>
<evidence type="ECO:0000256" key="3">
    <source>
        <dbReference type="ARBA" id="ARBA00022692"/>
    </source>
</evidence>
<dbReference type="SUPFAM" id="SSF52058">
    <property type="entry name" value="L domain-like"/>
    <property type="match status" value="2"/>
</dbReference>
<keyword evidence="10" id="KW-1185">Reference proteome</keyword>
<dbReference type="FunFam" id="3.80.10.10:FF:001678">
    <property type="entry name" value="Calmodulin-binding receptor kinase CaMRLK"/>
    <property type="match status" value="1"/>
</dbReference>
<dbReference type="Pfam" id="PF23598">
    <property type="entry name" value="LRR_14"/>
    <property type="match status" value="1"/>
</dbReference>
<dbReference type="AlphaFoldDB" id="A0AA38KWK3"/>
<feature type="non-terminal residue" evidence="9">
    <location>
        <position position="579"/>
    </location>
</feature>
<keyword evidence="7" id="KW-0472">Membrane</keyword>
<dbReference type="GO" id="GO:0016020">
    <property type="term" value="C:membrane"/>
    <property type="evidence" value="ECO:0007669"/>
    <property type="project" value="UniProtKB-SubCell"/>
</dbReference>
<dbReference type="PRINTS" id="PR00019">
    <property type="entry name" value="LEURICHRPT"/>
</dbReference>
<name>A0AA38KWK3_TAXCH</name>
<evidence type="ECO:0000256" key="6">
    <source>
        <dbReference type="ARBA" id="ARBA00022989"/>
    </source>
</evidence>
<protein>
    <recommendedName>
        <fullName evidence="8">Disease resistance R13L4/SHOC-2-like LRR domain-containing protein</fullName>
    </recommendedName>
</protein>
<dbReference type="OMA" id="LSCCEWE"/>
<keyword evidence="3" id="KW-0812">Transmembrane</keyword>
<keyword evidence="5" id="KW-0677">Repeat</keyword>
<organism evidence="9 10">
    <name type="scientific">Taxus chinensis</name>
    <name type="common">Chinese yew</name>
    <name type="synonym">Taxus wallichiana var. chinensis</name>
    <dbReference type="NCBI Taxonomy" id="29808"/>
    <lineage>
        <taxon>Eukaryota</taxon>
        <taxon>Viridiplantae</taxon>
        <taxon>Streptophyta</taxon>
        <taxon>Embryophyta</taxon>
        <taxon>Tracheophyta</taxon>
        <taxon>Spermatophyta</taxon>
        <taxon>Pinopsida</taxon>
        <taxon>Pinidae</taxon>
        <taxon>Conifers II</taxon>
        <taxon>Cupressales</taxon>
        <taxon>Taxaceae</taxon>
        <taxon>Taxus</taxon>
    </lineage>
</organism>
<dbReference type="Pfam" id="PF00560">
    <property type="entry name" value="LRR_1"/>
    <property type="match status" value="2"/>
</dbReference>
<dbReference type="Proteomes" id="UP000824469">
    <property type="component" value="Unassembled WGS sequence"/>
</dbReference>
<proteinExistence type="predicted"/>
<dbReference type="InterPro" id="IPR053211">
    <property type="entry name" value="DNA_repair-toleration"/>
</dbReference>
<dbReference type="PANTHER" id="PTHR48060:SF7">
    <property type="entry name" value="DNA DAMAGE-REPAIR_TOLERATION PROTEIN DRT100"/>
    <property type="match status" value="1"/>
</dbReference>
<dbReference type="InterPro" id="IPR001611">
    <property type="entry name" value="Leu-rich_rpt"/>
</dbReference>
<reference evidence="9 10" key="1">
    <citation type="journal article" date="2021" name="Nat. Plants">
        <title>The Taxus genome provides insights into paclitaxel biosynthesis.</title>
        <authorList>
            <person name="Xiong X."/>
            <person name="Gou J."/>
            <person name="Liao Q."/>
            <person name="Li Y."/>
            <person name="Zhou Q."/>
            <person name="Bi G."/>
            <person name="Li C."/>
            <person name="Du R."/>
            <person name="Wang X."/>
            <person name="Sun T."/>
            <person name="Guo L."/>
            <person name="Liang H."/>
            <person name="Lu P."/>
            <person name="Wu Y."/>
            <person name="Zhang Z."/>
            <person name="Ro D.K."/>
            <person name="Shang Y."/>
            <person name="Huang S."/>
            <person name="Yan J."/>
        </authorList>
    </citation>
    <scope>NUCLEOTIDE SEQUENCE [LARGE SCALE GENOMIC DNA]</scope>
    <source>
        <strain evidence="9">Ta-2019</strain>
    </source>
</reference>
<feature type="domain" description="Disease resistance R13L4/SHOC-2-like LRR" evidence="8">
    <location>
        <begin position="368"/>
        <end position="575"/>
    </location>
</feature>